<keyword evidence="2" id="KW-0732">Signal</keyword>
<feature type="domain" description="DUF4232" evidence="3">
    <location>
        <begin position="48"/>
        <end position="124"/>
    </location>
</feature>
<name>A0A7W7LEN9_STRNE</name>
<dbReference type="InterPro" id="IPR025326">
    <property type="entry name" value="DUF4232"/>
</dbReference>
<reference evidence="4 5" key="1">
    <citation type="submission" date="2020-08" db="EMBL/GenBank/DDBJ databases">
        <title>Genomic Encyclopedia of Type Strains, Phase III (KMG-III): the genomes of soil and plant-associated and newly described type strains.</title>
        <authorList>
            <person name="Whitman W."/>
        </authorList>
    </citation>
    <scope>NUCLEOTIDE SEQUENCE [LARGE SCALE GENOMIC DNA]</scope>
    <source>
        <strain evidence="4 5">CECT 3265</strain>
    </source>
</reference>
<evidence type="ECO:0000256" key="1">
    <source>
        <dbReference type="SAM" id="MobiDB-lite"/>
    </source>
</evidence>
<gene>
    <name evidence="4" type="ORF">FHS38_004603</name>
</gene>
<proteinExistence type="predicted"/>
<dbReference type="Pfam" id="PF14016">
    <property type="entry name" value="DUF4232"/>
    <property type="match status" value="1"/>
</dbReference>
<dbReference type="AlphaFoldDB" id="A0A7W7LEN9"/>
<sequence length="181" mass="19081">MRTSRIRTTAAAAATVAATLALTLSAAGGATAATGKAADVRACDGQEMSYTVLHRFPQQQGEHLLITAKNADSKPCWVTSYPSVMLGDSVNVLPHSRKDAPGGSTRITIKPGGKVYSAVNLFSDHVNTHTSESFSLAMRNEEGGTGPAAEQTSFGSDGTPSKFTWTEADVLNWNTAKPYDF</sequence>
<keyword evidence="5" id="KW-1185">Reference proteome</keyword>
<feature type="signal peptide" evidence="2">
    <location>
        <begin position="1"/>
        <end position="32"/>
    </location>
</feature>
<feature type="chain" id="PRO_5031257326" description="DUF4232 domain-containing protein" evidence="2">
    <location>
        <begin position="33"/>
        <end position="181"/>
    </location>
</feature>
<evidence type="ECO:0000313" key="5">
    <source>
        <dbReference type="Proteomes" id="UP000556436"/>
    </source>
</evidence>
<protein>
    <recommendedName>
        <fullName evidence="3">DUF4232 domain-containing protein</fullName>
    </recommendedName>
</protein>
<comment type="caution">
    <text evidence="4">The sequence shown here is derived from an EMBL/GenBank/DDBJ whole genome shotgun (WGS) entry which is preliminary data.</text>
</comment>
<dbReference type="Proteomes" id="UP000556436">
    <property type="component" value="Unassembled WGS sequence"/>
</dbReference>
<organism evidence="4 5">
    <name type="scientific">Streptomyces netropsis</name>
    <name type="common">Streptoverticillium netropsis</name>
    <dbReference type="NCBI Taxonomy" id="55404"/>
    <lineage>
        <taxon>Bacteria</taxon>
        <taxon>Bacillati</taxon>
        <taxon>Actinomycetota</taxon>
        <taxon>Actinomycetes</taxon>
        <taxon>Kitasatosporales</taxon>
        <taxon>Streptomycetaceae</taxon>
        <taxon>Streptomyces</taxon>
    </lineage>
</organism>
<accession>A0A7W7LEN9</accession>
<dbReference type="RefSeq" id="WP_184736225.1">
    <property type="nucleotide sequence ID" value="NZ_BMRW01000003.1"/>
</dbReference>
<evidence type="ECO:0000256" key="2">
    <source>
        <dbReference type="SAM" id="SignalP"/>
    </source>
</evidence>
<evidence type="ECO:0000313" key="4">
    <source>
        <dbReference type="EMBL" id="MBB4888532.1"/>
    </source>
</evidence>
<feature type="region of interest" description="Disordered" evidence="1">
    <location>
        <begin position="139"/>
        <end position="159"/>
    </location>
</feature>
<feature type="compositionally biased region" description="Polar residues" evidence="1">
    <location>
        <begin position="150"/>
        <end position="159"/>
    </location>
</feature>
<dbReference type="EMBL" id="JACHJG010000010">
    <property type="protein sequence ID" value="MBB4888532.1"/>
    <property type="molecule type" value="Genomic_DNA"/>
</dbReference>
<evidence type="ECO:0000259" key="3">
    <source>
        <dbReference type="Pfam" id="PF14016"/>
    </source>
</evidence>